<keyword evidence="7 9" id="KW-0472">Membrane</keyword>
<dbReference type="InterPro" id="IPR046342">
    <property type="entry name" value="CBS_dom_sf"/>
</dbReference>
<dbReference type="Pfam" id="PF00571">
    <property type="entry name" value="CBS"/>
    <property type="match status" value="1"/>
</dbReference>
<dbReference type="PROSITE" id="PS51371">
    <property type="entry name" value="CBS"/>
    <property type="match status" value="1"/>
</dbReference>
<evidence type="ECO:0000256" key="9">
    <source>
        <dbReference type="PROSITE-ProRule" id="PRU01193"/>
    </source>
</evidence>
<evidence type="ECO:0000256" key="2">
    <source>
        <dbReference type="ARBA" id="ARBA00022475"/>
    </source>
</evidence>
<evidence type="ECO:0000256" key="5">
    <source>
        <dbReference type="ARBA" id="ARBA00022989"/>
    </source>
</evidence>
<protein>
    <recommendedName>
        <fullName evidence="15">HlyC/CorC family transporter</fullName>
    </recommendedName>
</protein>
<dbReference type="InterPro" id="IPR002550">
    <property type="entry name" value="CNNM"/>
</dbReference>
<keyword evidence="6 8" id="KW-0129">CBS domain</keyword>
<dbReference type="AlphaFoldDB" id="A0A2H0VAQ7"/>
<dbReference type="Gene3D" id="3.10.580.10">
    <property type="entry name" value="CBS-domain"/>
    <property type="match status" value="1"/>
</dbReference>
<keyword evidence="3 9" id="KW-0812">Transmembrane</keyword>
<evidence type="ECO:0000256" key="8">
    <source>
        <dbReference type="PROSITE-ProRule" id="PRU00703"/>
    </source>
</evidence>
<keyword evidence="4" id="KW-0677">Repeat</keyword>
<evidence type="ECO:0000256" key="1">
    <source>
        <dbReference type="ARBA" id="ARBA00004651"/>
    </source>
</evidence>
<comment type="caution">
    <text evidence="13">The sequence shown here is derived from an EMBL/GenBank/DDBJ whole genome shotgun (WGS) entry which is preliminary data.</text>
</comment>
<dbReference type="Proteomes" id="UP000230922">
    <property type="component" value="Unassembled WGS sequence"/>
</dbReference>
<evidence type="ECO:0000313" key="14">
    <source>
        <dbReference type="Proteomes" id="UP000230922"/>
    </source>
</evidence>
<evidence type="ECO:0000256" key="3">
    <source>
        <dbReference type="ARBA" id="ARBA00022692"/>
    </source>
</evidence>
<dbReference type="SUPFAM" id="SSF56176">
    <property type="entry name" value="FAD-binding/transporter-associated domain-like"/>
    <property type="match status" value="1"/>
</dbReference>
<dbReference type="Gene3D" id="3.30.465.10">
    <property type="match status" value="1"/>
</dbReference>
<dbReference type="InterPro" id="IPR000644">
    <property type="entry name" value="CBS_dom"/>
</dbReference>
<dbReference type="PROSITE" id="PS51846">
    <property type="entry name" value="CNNM"/>
    <property type="match status" value="1"/>
</dbReference>
<dbReference type="EMBL" id="PFAK01000044">
    <property type="protein sequence ID" value="PIR96176.1"/>
    <property type="molecule type" value="Genomic_DNA"/>
</dbReference>
<dbReference type="CDD" id="cd04590">
    <property type="entry name" value="CBS_pair_CorC_HlyC_assoc"/>
    <property type="match status" value="1"/>
</dbReference>
<feature type="domain" description="CBS" evidence="11">
    <location>
        <begin position="288"/>
        <end position="345"/>
    </location>
</feature>
<dbReference type="InterPro" id="IPR051676">
    <property type="entry name" value="UPF0053_domain"/>
</dbReference>
<evidence type="ECO:0000256" key="7">
    <source>
        <dbReference type="ARBA" id="ARBA00023136"/>
    </source>
</evidence>
<keyword evidence="5 9" id="KW-1133">Transmembrane helix</keyword>
<dbReference type="GO" id="GO:0005886">
    <property type="term" value="C:plasma membrane"/>
    <property type="evidence" value="ECO:0007669"/>
    <property type="project" value="UniProtKB-SubCell"/>
</dbReference>
<comment type="subcellular location">
    <subcellularLocation>
        <location evidence="1">Cell membrane</location>
        <topology evidence="1">Multi-pass membrane protein</topology>
    </subcellularLocation>
</comment>
<feature type="transmembrane region" description="Helical" evidence="10">
    <location>
        <begin position="60"/>
        <end position="84"/>
    </location>
</feature>
<keyword evidence="2" id="KW-1003">Cell membrane</keyword>
<dbReference type="InterPro" id="IPR044751">
    <property type="entry name" value="Ion_transp-like_CBS"/>
</dbReference>
<evidence type="ECO:0000259" key="12">
    <source>
        <dbReference type="PROSITE" id="PS51846"/>
    </source>
</evidence>
<organism evidence="13 14">
    <name type="scientific">Candidatus Doudnabacteria bacterium CG10_big_fil_rev_8_21_14_0_10_42_18</name>
    <dbReference type="NCBI Taxonomy" id="1974552"/>
    <lineage>
        <taxon>Bacteria</taxon>
        <taxon>Candidatus Doudnaibacteriota</taxon>
    </lineage>
</organism>
<evidence type="ECO:0000256" key="10">
    <source>
        <dbReference type="SAM" id="Phobius"/>
    </source>
</evidence>
<evidence type="ECO:0000259" key="11">
    <source>
        <dbReference type="PROSITE" id="PS51371"/>
    </source>
</evidence>
<dbReference type="Pfam" id="PF03471">
    <property type="entry name" value="CorC_HlyC"/>
    <property type="match status" value="1"/>
</dbReference>
<feature type="domain" description="CNNM transmembrane" evidence="12">
    <location>
        <begin position="1"/>
        <end position="204"/>
    </location>
</feature>
<dbReference type="Pfam" id="PF01595">
    <property type="entry name" value="CNNM"/>
    <property type="match status" value="1"/>
</dbReference>
<dbReference type="SMART" id="SM01091">
    <property type="entry name" value="CorC_HlyC"/>
    <property type="match status" value="1"/>
</dbReference>
<gene>
    <name evidence="13" type="ORF">COT92_02585</name>
</gene>
<sequence length="437" mass="49218">MSQTYIEIIIVFALTLINGFFSMSEIALISVRKTQITNLVKKGSKKAKIVQNLQNSPEKLFATIQIGISFVTITASAFAGASLASDLANYLAKLDIAFLANYSQEISFILVVGIVTYVSLVIGELVPKSLGLRYAEKFSLISAYPIWWLSKASFWLIKFLNFSTGIILKPFAKSINFTESRMTEEELRLLLEEGKKFGAINRHEHEIIENIFESFDLPVSKIMVPRTRVTAFNIDAPKENTIKAAIASGYSRLPIYKGTLNNVIGILYTKKILPKIGMQLNSLDLQDFMVEPYFVPSAMKIDEVLRRLQRKKLHMALVTDEHGEIEGLVTLEDALEEIVGEITDETDEAGKMISKQEDDNFLVAGEISIVDFNRSFQTTLPEDRDYSTLSGFILHRLSRFPDVGDILEEQGIKFEVKEKTRRTVKTVLVTNKPKLHS</sequence>
<dbReference type="InterPro" id="IPR016169">
    <property type="entry name" value="FAD-bd_PCMH_sub2"/>
</dbReference>
<dbReference type="FunFam" id="3.10.580.10:FF:000002">
    <property type="entry name" value="Magnesium/cobalt efflux protein CorC"/>
    <property type="match status" value="1"/>
</dbReference>
<evidence type="ECO:0008006" key="15">
    <source>
        <dbReference type="Google" id="ProtNLM"/>
    </source>
</evidence>
<evidence type="ECO:0000256" key="4">
    <source>
        <dbReference type="ARBA" id="ARBA00022737"/>
    </source>
</evidence>
<dbReference type="PANTHER" id="PTHR43099:SF2">
    <property type="entry name" value="UPF0053 PROTEIN YRKA"/>
    <property type="match status" value="1"/>
</dbReference>
<evidence type="ECO:0000313" key="13">
    <source>
        <dbReference type="EMBL" id="PIR96176.1"/>
    </source>
</evidence>
<dbReference type="GO" id="GO:0050660">
    <property type="term" value="F:flavin adenine dinucleotide binding"/>
    <property type="evidence" value="ECO:0007669"/>
    <property type="project" value="InterPro"/>
</dbReference>
<dbReference type="SUPFAM" id="SSF54631">
    <property type="entry name" value="CBS-domain pair"/>
    <property type="match status" value="1"/>
</dbReference>
<dbReference type="InterPro" id="IPR036318">
    <property type="entry name" value="FAD-bd_PCMH-like_sf"/>
</dbReference>
<name>A0A2H0VAQ7_9BACT</name>
<dbReference type="PANTHER" id="PTHR43099">
    <property type="entry name" value="UPF0053 PROTEIN YRKA"/>
    <property type="match status" value="1"/>
</dbReference>
<dbReference type="InterPro" id="IPR005170">
    <property type="entry name" value="Transptr-assoc_dom"/>
</dbReference>
<accession>A0A2H0VAQ7</accession>
<reference evidence="14" key="1">
    <citation type="submission" date="2017-09" db="EMBL/GenBank/DDBJ databases">
        <title>Depth-based differentiation of microbial function through sediment-hosted aquifers and enrichment of novel symbionts in the deep terrestrial subsurface.</title>
        <authorList>
            <person name="Probst A.J."/>
            <person name="Ladd B."/>
            <person name="Jarett J.K."/>
            <person name="Geller-Mcgrath D.E."/>
            <person name="Sieber C.M.K."/>
            <person name="Emerson J.B."/>
            <person name="Anantharaman K."/>
            <person name="Thomas B.C."/>
            <person name="Malmstrom R."/>
            <person name="Stieglmeier M."/>
            <person name="Klingl A."/>
            <person name="Woyke T."/>
            <person name="Ryan C.M."/>
            <person name="Banfield J.F."/>
        </authorList>
    </citation>
    <scope>NUCLEOTIDE SEQUENCE [LARGE SCALE GENOMIC DNA]</scope>
</reference>
<proteinExistence type="predicted"/>
<feature type="transmembrane region" description="Helical" evidence="10">
    <location>
        <begin position="106"/>
        <end position="126"/>
    </location>
</feature>
<feature type="transmembrane region" description="Helical" evidence="10">
    <location>
        <begin position="6"/>
        <end position="31"/>
    </location>
</feature>
<evidence type="ECO:0000256" key="6">
    <source>
        <dbReference type="ARBA" id="ARBA00023122"/>
    </source>
</evidence>